<dbReference type="OrthoDB" id="10475678at2759"/>
<dbReference type="Proteomes" id="UP000256645">
    <property type="component" value="Unassembled WGS sequence"/>
</dbReference>
<accession>A0A3D8R0R0</accession>
<feature type="compositionally biased region" description="Low complexity" evidence="1">
    <location>
        <begin position="12"/>
        <end position="26"/>
    </location>
</feature>
<keyword evidence="2" id="KW-1133">Transmembrane helix</keyword>
<dbReference type="AlphaFoldDB" id="A0A3D8R0R0"/>
<feature type="compositionally biased region" description="Pro residues" evidence="1">
    <location>
        <begin position="1"/>
        <end position="11"/>
    </location>
</feature>
<proteinExistence type="predicted"/>
<feature type="transmembrane region" description="Helical" evidence="2">
    <location>
        <begin position="120"/>
        <end position="142"/>
    </location>
</feature>
<name>A0A3D8R0R0_9HELO</name>
<evidence type="ECO:0000313" key="3">
    <source>
        <dbReference type="EMBL" id="RDW67616.1"/>
    </source>
</evidence>
<reference evidence="3 4" key="1">
    <citation type="journal article" date="2018" name="IMA Fungus">
        <title>IMA Genome-F 9: Draft genome sequence of Annulohypoxylon stygium, Aspergillus mulundensis, Berkeleyomyces basicola (syn. Thielaviopsis basicola), Ceratocystis smalleyi, two Cercospora beticola strains, Coleophoma cylindrospora, Fusarium fracticaudum, Phialophora cf. hyalina, and Morchella septimelata.</title>
        <authorList>
            <person name="Wingfield B.D."/>
            <person name="Bills G.F."/>
            <person name="Dong Y."/>
            <person name="Huang W."/>
            <person name="Nel W.J."/>
            <person name="Swalarsk-Parry B.S."/>
            <person name="Vaghefi N."/>
            <person name="Wilken P.M."/>
            <person name="An Z."/>
            <person name="de Beer Z.W."/>
            <person name="De Vos L."/>
            <person name="Chen L."/>
            <person name="Duong T.A."/>
            <person name="Gao Y."/>
            <person name="Hammerbacher A."/>
            <person name="Kikkert J.R."/>
            <person name="Li Y."/>
            <person name="Li H."/>
            <person name="Li K."/>
            <person name="Li Q."/>
            <person name="Liu X."/>
            <person name="Ma X."/>
            <person name="Naidoo K."/>
            <person name="Pethybridge S.J."/>
            <person name="Sun J."/>
            <person name="Steenkamp E.T."/>
            <person name="van der Nest M.A."/>
            <person name="van Wyk S."/>
            <person name="Wingfield M.J."/>
            <person name="Xiong C."/>
            <person name="Yue Q."/>
            <person name="Zhang X."/>
        </authorList>
    </citation>
    <scope>NUCLEOTIDE SEQUENCE [LARGE SCALE GENOMIC DNA]</scope>
    <source>
        <strain evidence="3 4">BP6252</strain>
    </source>
</reference>
<keyword evidence="2" id="KW-0812">Transmembrane</keyword>
<sequence>MSQPQPAPPGPGSSSSEEVPKSPTTPAAAVLVDHLERGELDPPYQPRAAEPSTLSSWIRQLRAPPPSPSSEYAVDVHAAPAVDSTTLDWSRPSSDWGSFVIEDDTPTQEMMDAKRKKENTICAFFAVTMSLGMVFFMLAMSFRLYGGSGDSVTSNSTANSTDVYYPIAFRNA</sequence>
<keyword evidence="2" id="KW-0472">Membrane</keyword>
<evidence type="ECO:0000256" key="1">
    <source>
        <dbReference type="SAM" id="MobiDB-lite"/>
    </source>
</evidence>
<organism evidence="3 4">
    <name type="scientific">Coleophoma cylindrospora</name>
    <dbReference type="NCBI Taxonomy" id="1849047"/>
    <lineage>
        <taxon>Eukaryota</taxon>
        <taxon>Fungi</taxon>
        <taxon>Dikarya</taxon>
        <taxon>Ascomycota</taxon>
        <taxon>Pezizomycotina</taxon>
        <taxon>Leotiomycetes</taxon>
        <taxon>Helotiales</taxon>
        <taxon>Dermateaceae</taxon>
        <taxon>Coleophoma</taxon>
    </lineage>
</organism>
<evidence type="ECO:0000313" key="4">
    <source>
        <dbReference type="Proteomes" id="UP000256645"/>
    </source>
</evidence>
<comment type="caution">
    <text evidence="3">The sequence shown here is derived from an EMBL/GenBank/DDBJ whole genome shotgun (WGS) entry which is preliminary data.</text>
</comment>
<evidence type="ECO:0000256" key="2">
    <source>
        <dbReference type="SAM" id="Phobius"/>
    </source>
</evidence>
<dbReference type="EMBL" id="PDLM01000010">
    <property type="protein sequence ID" value="RDW67616.1"/>
    <property type="molecule type" value="Genomic_DNA"/>
</dbReference>
<feature type="region of interest" description="Disordered" evidence="1">
    <location>
        <begin position="1"/>
        <end position="75"/>
    </location>
</feature>
<keyword evidence="4" id="KW-1185">Reference proteome</keyword>
<gene>
    <name evidence="3" type="ORF">BP6252_09012</name>
</gene>
<protein>
    <submittedName>
        <fullName evidence="3">Uncharacterized protein</fullName>
    </submittedName>
</protein>